<gene>
    <name evidence="1" type="ORF">CI238_08792</name>
</gene>
<keyword evidence="2" id="KW-1185">Reference proteome</keyword>
<evidence type="ECO:0000313" key="2">
    <source>
        <dbReference type="Proteomes" id="UP000076584"/>
    </source>
</evidence>
<dbReference type="EMBL" id="LFIW01001981">
    <property type="protein sequence ID" value="KZL80071.1"/>
    <property type="molecule type" value="Genomic_DNA"/>
</dbReference>
<accession>A0A167AFA4</accession>
<dbReference type="STRING" id="1573173.A0A167AFA4"/>
<organism evidence="1 2">
    <name type="scientific">Colletotrichum incanum</name>
    <name type="common">Soybean anthracnose fungus</name>
    <dbReference type="NCBI Taxonomy" id="1573173"/>
    <lineage>
        <taxon>Eukaryota</taxon>
        <taxon>Fungi</taxon>
        <taxon>Dikarya</taxon>
        <taxon>Ascomycota</taxon>
        <taxon>Pezizomycotina</taxon>
        <taxon>Sordariomycetes</taxon>
        <taxon>Hypocreomycetidae</taxon>
        <taxon>Glomerellales</taxon>
        <taxon>Glomerellaceae</taxon>
        <taxon>Colletotrichum</taxon>
        <taxon>Colletotrichum spaethianum species complex</taxon>
    </lineage>
</organism>
<sequence>MDPLSISASVIAHVPASLAVRGKGVKLIAPLQHVLAELCDLVDELTTLQVLLITTFCMIASATLSLERDLEIIAEELHALCQ</sequence>
<name>A0A167AFA4_COLIC</name>
<comment type="caution">
    <text evidence="1">The sequence shown here is derived from an EMBL/GenBank/DDBJ whole genome shotgun (WGS) entry which is preliminary data.</text>
</comment>
<proteinExistence type="predicted"/>
<evidence type="ECO:0000313" key="1">
    <source>
        <dbReference type="EMBL" id="KZL80071.1"/>
    </source>
</evidence>
<reference evidence="1 2" key="1">
    <citation type="submission" date="2015-06" db="EMBL/GenBank/DDBJ databases">
        <title>Survival trade-offs in plant roots during colonization by closely related pathogenic and mutualistic fungi.</title>
        <authorList>
            <person name="Hacquard S."/>
            <person name="Kracher B."/>
            <person name="Hiruma K."/>
            <person name="Weinman A."/>
            <person name="Muench P."/>
            <person name="Garrido Oter R."/>
            <person name="Ver Loren van Themaat E."/>
            <person name="Dallerey J.-F."/>
            <person name="Damm U."/>
            <person name="Henrissat B."/>
            <person name="Lespinet O."/>
            <person name="Thon M."/>
            <person name="Kemen E."/>
            <person name="McHardy A.C."/>
            <person name="Schulze-Lefert P."/>
            <person name="O'Connell R.J."/>
        </authorList>
    </citation>
    <scope>NUCLEOTIDE SEQUENCE [LARGE SCALE GENOMIC DNA]</scope>
    <source>
        <strain evidence="1 2">MAFF 238704</strain>
    </source>
</reference>
<dbReference type="Proteomes" id="UP000076584">
    <property type="component" value="Unassembled WGS sequence"/>
</dbReference>
<protein>
    <submittedName>
        <fullName evidence="1">Uncharacterized protein</fullName>
    </submittedName>
</protein>
<dbReference type="AlphaFoldDB" id="A0A167AFA4"/>